<dbReference type="Proteomes" id="UP001500016">
    <property type="component" value="Unassembled WGS sequence"/>
</dbReference>
<organism evidence="1 2">
    <name type="scientific">Streptomyces albiaxialis</name>
    <dbReference type="NCBI Taxonomy" id="329523"/>
    <lineage>
        <taxon>Bacteria</taxon>
        <taxon>Bacillati</taxon>
        <taxon>Actinomycetota</taxon>
        <taxon>Actinomycetes</taxon>
        <taxon>Kitasatosporales</taxon>
        <taxon>Streptomycetaceae</taxon>
        <taxon>Streptomyces</taxon>
    </lineage>
</organism>
<accession>A0ABN2WU75</accession>
<gene>
    <name evidence="1" type="ORF">GCM10009801_70520</name>
</gene>
<protein>
    <recommendedName>
        <fullName evidence="3">Lipoprotein</fullName>
    </recommendedName>
</protein>
<comment type="caution">
    <text evidence="1">The sequence shown here is derived from an EMBL/GenBank/DDBJ whole genome shotgun (WGS) entry which is preliminary data.</text>
</comment>
<evidence type="ECO:0000313" key="2">
    <source>
        <dbReference type="Proteomes" id="UP001500016"/>
    </source>
</evidence>
<dbReference type="EMBL" id="BAAAPE010000022">
    <property type="protein sequence ID" value="GAA2099151.1"/>
    <property type="molecule type" value="Genomic_DNA"/>
</dbReference>
<proteinExistence type="predicted"/>
<evidence type="ECO:0000313" key="1">
    <source>
        <dbReference type="EMBL" id="GAA2099151.1"/>
    </source>
</evidence>
<evidence type="ECO:0008006" key="3">
    <source>
        <dbReference type="Google" id="ProtNLM"/>
    </source>
</evidence>
<keyword evidence="2" id="KW-1185">Reference proteome</keyword>
<name>A0ABN2WU75_9ACTN</name>
<sequence length="206" mass="21469">MLLGTLAACSDSGGSGKGGDASPEPVGKRIRTAAQLGTLCSDIGKGHPKAAEYTGDGPHRTAVFQTGYRTGRAVAPVTALVEDVEFRGLPEVSKTTPVSAVELLACAEGKRGTKKAGTCDYAEMGDLGNKITIPKYTQGFTYTVYELRTGRVVKTVGKKTQWISDCPKGSAVGRGADGNTPDKVYGQLSDFDAQRALKDLAAAPAR</sequence>
<reference evidence="1 2" key="1">
    <citation type="journal article" date="2019" name="Int. J. Syst. Evol. Microbiol.">
        <title>The Global Catalogue of Microorganisms (GCM) 10K type strain sequencing project: providing services to taxonomists for standard genome sequencing and annotation.</title>
        <authorList>
            <consortium name="The Broad Institute Genomics Platform"/>
            <consortium name="The Broad Institute Genome Sequencing Center for Infectious Disease"/>
            <person name="Wu L."/>
            <person name="Ma J."/>
        </authorList>
    </citation>
    <scope>NUCLEOTIDE SEQUENCE [LARGE SCALE GENOMIC DNA]</scope>
    <source>
        <strain evidence="1 2">JCM 15478</strain>
    </source>
</reference>
<dbReference type="RefSeq" id="WP_344534187.1">
    <property type="nucleotide sequence ID" value="NZ_BAAAPE010000022.1"/>
</dbReference>